<dbReference type="GO" id="GO:0019521">
    <property type="term" value="P:D-gluconate metabolic process"/>
    <property type="evidence" value="ECO:0007669"/>
    <property type="project" value="UniProtKB-KW"/>
</dbReference>
<organism evidence="9 10">
    <name type="scientific">Volvox africanus</name>
    <dbReference type="NCBI Taxonomy" id="51714"/>
    <lineage>
        <taxon>Eukaryota</taxon>
        <taxon>Viridiplantae</taxon>
        <taxon>Chlorophyta</taxon>
        <taxon>core chlorophytes</taxon>
        <taxon>Chlorophyceae</taxon>
        <taxon>CS clade</taxon>
        <taxon>Chlamydomonadales</taxon>
        <taxon>Volvocaceae</taxon>
        <taxon>Volvox</taxon>
    </lineage>
</organism>
<dbReference type="Proteomes" id="UP000747399">
    <property type="component" value="Unassembled WGS sequence"/>
</dbReference>
<dbReference type="Pfam" id="PF00393">
    <property type="entry name" value="6PGD"/>
    <property type="match status" value="1"/>
</dbReference>
<feature type="domain" description="6-phosphogluconate dehydrogenase C-terminal" evidence="8">
    <location>
        <begin position="258"/>
        <end position="550"/>
    </location>
</feature>
<evidence type="ECO:0000256" key="6">
    <source>
        <dbReference type="ARBA" id="ARBA00023126"/>
    </source>
</evidence>
<sequence length="566" mass="61228">MNMHMLKSSTLQRANGGLREIAAVNTSFRSAAPVHAPWTAVPLVLLPPRPAPFARRMAPHAASTAEAPRASDNSSSMAVSEIGLVGLAVMGQNMALNIAEKGFPISVYNRSHDKTEAAVKRAQKEGLGEKLRGYESVKDFVASLQKPRRVIILVKAGAPVDQTIDALCEYMEPGDIIIDGGNEWYENTEKRTAKVSQKGILYMGMGVSGGEEGARRGPSMMPGGSPEAYTHIKSIVEKVAAQVDDGPCVMYIGGGGAGNFVKMVHNGIEYGDMQLISEAYDVLRTLGGLTNEELAAVFKEWNQGELKSFLVEISSIIVNKPDDQGQGYLVDKIVDQTGSKGTGKWTVQQAAELAVAGPTMASALDARYLSALKGERVAASKVFESCVQPGPVAGVDKAQLIADVRAALYASKVCSYAQGMNIIKAKSLEKKWNVDLGGLARIWKGGCIIRAQFLDRIRQAYERNTELPSLLVDPEFAKELAAAEGAWRRVAALAITHGVPIPSMTSSLSYFDTYRREKLPANLVQAQRDFFGSHTYQRFDKEGWFHTVWDDTFGSADSITTSGYVV</sequence>
<comment type="subunit">
    <text evidence="3">Homodimer.</text>
</comment>
<keyword evidence="10" id="KW-1185">Reference proteome</keyword>
<dbReference type="AlphaFoldDB" id="A0A8J4AS16"/>
<dbReference type="Pfam" id="PF03446">
    <property type="entry name" value="NAD_binding_2"/>
    <property type="match status" value="1"/>
</dbReference>
<keyword evidence="6 7" id="KW-0570">Pentose shunt</keyword>
<evidence type="ECO:0000259" key="8">
    <source>
        <dbReference type="SMART" id="SM01350"/>
    </source>
</evidence>
<dbReference type="InterPro" id="IPR013328">
    <property type="entry name" value="6PGD_dom2"/>
</dbReference>
<dbReference type="SMART" id="SM01350">
    <property type="entry name" value="6PGD"/>
    <property type="match status" value="1"/>
</dbReference>
<proteinExistence type="inferred from homology"/>
<dbReference type="PROSITE" id="PS00461">
    <property type="entry name" value="6PGD"/>
    <property type="match status" value="1"/>
</dbReference>
<dbReference type="SUPFAM" id="SSF48179">
    <property type="entry name" value="6-phosphogluconate dehydrogenase C-terminal domain-like"/>
    <property type="match status" value="1"/>
</dbReference>
<dbReference type="FunFam" id="3.40.50.720:FF:000007">
    <property type="entry name" value="6-phosphogluconate dehydrogenase, decarboxylating"/>
    <property type="match status" value="1"/>
</dbReference>
<dbReference type="Gene3D" id="1.10.1040.10">
    <property type="entry name" value="N-(1-d-carboxylethyl)-l-norvaline Dehydrogenase, domain 2"/>
    <property type="match status" value="1"/>
</dbReference>
<reference evidence="9" key="1">
    <citation type="journal article" date="2021" name="Proc. Natl. Acad. Sci. U.S.A.">
        <title>Three genomes in the algal genus Volvox reveal the fate of a haploid sex-determining region after a transition to homothallism.</title>
        <authorList>
            <person name="Yamamoto K."/>
            <person name="Hamaji T."/>
            <person name="Kawai-Toyooka H."/>
            <person name="Matsuzaki R."/>
            <person name="Takahashi F."/>
            <person name="Nishimura Y."/>
            <person name="Kawachi M."/>
            <person name="Noguchi H."/>
            <person name="Minakuchi Y."/>
            <person name="Umen J.G."/>
            <person name="Toyoda A."/>
            <person name="Nozaki H."/>
        </authorList>
    </citation>
    <scope>NUCLEOTIDE SEQUENCE</scope>
    <source>
        <strain evidence="9">NIES-3780</strain>
    </source>
</reference>
<dbReference type="EC" id="1.1.1.44" evidence="7"/>
<evidence type="ECO:0000256" key="2">
    <source>
        <dbReference type="ARBA" id="ARBA00008419"/>
    </source>
</evidence>
<keyword evidence="5 7" id="KW-0311">Gluconate utilization</keyword>
<dbReference type="GO" id="GO:0004616">
    <property type="term" value="F:phosphogluconate dehydrogenase (decarboxylating) activity"/>
    <property type="evidence" value="ECO:0007669"/>
    <property type="project" value="UniProtKB-EC"/>
</dbReference>
<dbReference type="PANTHER" id="PTHR11811">
    <property type="entry name" value="6-PHOSPHOGLUCONATE DEHYDROGENASE"/>
    <property type="match status" value="1"/>
</dbReference>
<accession>A0A8J4AS16</accession>
<evidence type="ECO:0000256" key="4">
    <source>
        <dbReference type="ARBA" id="ARBA00023002"/>
    </source>
</evidence>
<comment type="similarity">
    <text evidence="2 7">Belongs to the 6-phosphogluconate dehydrogenase family.</text>
</comment>
<keyword evidence="7" id="KW-0521">NADP</keyword>
<dbReference type="InterPro" id="IPR008927">
    <property type="entry name" value="6-PGluconate_DH-like_C_sf"/>
</dbReference>
<dbReference type="InterPro" id="IPR006114">
    <property type="entry name" value="6PGDH_C"/>
</dbReference>
<dbReference type="FunFam" id="1.10.1040.10:FF:000002">
    <property type="entry name" value="6-phosphogluconate dehydrogenase, decarboxylating"/>
    <property type="match status" value="1"/>
</dbReference>
<dbReference type="FunFam" id="1.20.5.320:FF:000001">
    <property type="entry name" value="6-phosphogluconate dehydrogenase, decarboxylating"/>
    <property type="match status" value="1"/>
</dbReference>
<evidence type="ECO:0000256" key="1">
    <source>
        <dbReference type="ARBA" id="ARBA00004874"/>
    </source>
</evidence>
<evidence type="ECO:0000256" key="5">
    <source>
        <dbReference type="ARBA" id="ARBA00023064"/>
    </source>
</evidence>
<dbReference type="NCBIfam" id="TIGR00873">
    <property type="entry name" value="gnd"/>
    <property type="match status" value="1"/>
</dbReference>
<dbReference type="InterPro" id="IPR006113">
    <property type="entry name" value="6PGDH_Gnd/GntZ"/>
</dbReference>
<dbReference type="InterPro" id="IPR006184">
    <property type="entry name" value="6PGdom_BS"/>
</dbReference>
<dbReference type="Gene3D" id="3.40.50.720">
    <property type="entry name" value="NAD(P)-binding Rossmann-like Domain"/>
    <property type="match status" value="1"/>
</dbReference>
<dbReference type="SUPFAM" id="SSF51735">
    <property type="entry name" value="NAD(P)-binding Rossmann-fold domains"/>
    <property type="match status" value="1"/>
</dbReference>
<evidence type="ECO:0000256" key="7">
    <source>
        <dbReference type="RuleBase" id="RU000485"/>
    </source>
</evidence>
<dbReference type="EMBL" id="BNCO01000004">
    <property type="protein sequence ID" value="GIL46761.1"/>
    <property type="molecule type" value="Genomic_DNA"/>
</dbReference>
<dbReference type="InterPro" id="IPR036291">
    <property type="entry name" value="NAD(P)-bd_dom_sf"/>
</dbReference>
<dbReference type="GO" id="GO:0050661">
    <property type="term" value="F:NADP binding"/>
    <property type="evidence" value="ECO:0007669"/>
    <property type="project" value="InterPro"/>
</dbReference>
<evidence type="ECO:0000313" key="9">
    <source>
        <dbReference type="EMBL" id="GIL46761.1"/>
    </source>
</evidence>
<dbReference type="InterPro" id="IPR006115">
    <property type="entry name" value="6PGDH_NADP-bd"/>
</dbReference>
<comment type="caution">
    <text evidence="9">The sequence shown here is derived from an EMBL/GenBank/DDBJ whole genome shotgun (WGS) entry which is preliminary data.</text>
</comment>
<comment type="pathway">
    <text evidence="1 7">Carbohydrate degradation; pentose phosphate pathway; D-ribulose 5-phosphate from D-glucose 6-phosphate (oxidative stage): step 3/3.</text>
</comment>
<dbReference type="NCBIfam" id="NF006765">
    <property type="entry name" value="PRK09287.1"/>
    <property type="match status" value="1"/>
</dbReference>
<dbReference type="UniPathway" id="UPA00115">
    <property type="reaction ID" value="UER00410"/>
</dbReference>
<evidence type="ECO:0000256" key="3">
    <source>
        <dbReference type="ARBA" id="ARBA00011738"/>
    </source>
</evidence>
<dbReference type="PRINTS" id="PR00076">
    <property type="entry name" value="6PGDHDRGNASE"/>
</dbReference>
<evidence type="ECO:0000313" key="10">
    <source>
        <dbReference type="Proteomes" id="UP000747399"/>
    </source>
</evidence>
<name>A0A8J4AS16_9CHLO</name>
<dbReference type="GO" id="GO:0006098">
    <property type="term" value="P:pentose-phosphate shunt"/>
    <property type="evidence" value="ECO:0007669"/>
    <property type="project" value="UniProtKB-UniPathway"/>
</dbReference>
<gene>
    <name evidence="9" type="ORF">Vafri_3667</name>
</gene>
<comment type="catalytic activity">
    <reaction evidence="7">
        <text>6-phospho-D-gluconate + NADP(+) = D-ribulose 5-phosphate + CO2 + NADPH</text>
        <dbReference type="Rhea" id="RHEA:10116"/>
        <dbReference type="ChEBI" id="CHEBI:16526"/>
        <dbReference type="ChEBI" id="CHEBI:57783"/>
        <dbReference type="ChEBI" id="CHEBI:58121"/>
        <dbReference type="ChEBI" id="CHEBI:58349"/>
        <dbReference type="ChEBI" id="CHEBI:58759"/>
        <dbReference type="EC" id="1.1.1.44"/>
    </reaction>
</comment>
<dbReference type="InterPro" id="IPR006183">
    <property type="entry name" value="Pgluconate_DH"/>
</dbReference>
<keyword evidence="4 7" id="KW-0560">Oxidoreductase</keyword>
<dbReference type="Gene3D" id="1.20.5.320">
    <property type="entry name" value="6-Phosphogluconate Dehydrogenase, domain 3"/>
    <property type="match status" value="1"/>
</dbReference>
<protein>
    <recommendedName>
        <fullName evidence="7">6-phosphogluconate dehydrogenase, decarboxylating</fullName>
        <ecNumber evidence="7">1.1.1.44</ecNumber>
    </recommendedName>
</protein>